<comment type="caution">
    <text evidence="2">The sequence shown here is derived from an EMBL/GenBank/DDBJ whole genome shotgun (WGS) entry which is preliminary data.</text>
</comment>
<dbReference type="Proteomes" id="UP000221024">
    <property type="component" value="Unassembled WGS sequence"/>
</dbReference>
<dbReference type="PROSITE" id="PS51257">
    <property type="entry name" value="PROKAR_LIPOPROTEIN"/>
    <property type="match status" value="1"/>
</dbReference>
<dbReference type="RefSeq" id="WP_098062198.1">
    <property type="nucleotide sequence ID" value="NZ_PDEP01000007.1"/>
</dbReference>
<protein>
    <submittedName>
        <fullName evidence="2">Uncharacterized protein</fullName>
    </submittedName>
</protein>
<accession>A0A2H3P4T3</accession>
<dbReference type="EMBL" id="PDEP01000007">
    <property type="protein sequence ID" value="PEN06672.1"/>
    <property type="molecule type" value="Genomic_DNA"/>
</dbReference>
<keyword evidence="1" id="KW-0175">Coiled coil</keyword>
<evidence type="ECO:0000313" key="3">
    <source>
        <dbReference type="Proteomes" id="UP000221024"/>
    </source>
</evidence>
<dbReference type="OrthoDB" id="1495198at2"/>
<sequence length="179" mass="20136">MLAFTTRSHVPILGVLALMLLLTGCRTYGGYDTEARTYAQMQQANSQFADDLTRAEGELDALQNAASTNANLEPMAEHYADLVESHRETLETHQALVESLSADTGYRTLSRQYGRLVTEQRMLGQQYRSVTERVYAAVTGNPEPTRMVPESESYTTPYIYRRMENQPMRTMSAALNGRL</sequence>
<organism evidence="2 3">
    <name type="scientific">Longimonas halophila</name>
    <dbReference type="NCBI Taxonomy" id="1469170"/>
    <lineage>
        <taxon>Bacteria</taxon>
        <taxon>Pseudomonadati</taxon>
        <taxon>Rhodothermota</taxon>
        <taxon>Rhodothermia</taxon>
        <taxon>Rhodothermales</taxon>
        <taxon>Salisaetaceae</taxon>
        <taxon>Longimonas</taxon>
    </lineage>
</organism>
<keyword evidence="3" id="KW-1185">Reference proteome</keyword>
<feature type="coiled-coil region" evidence="1">
    <location>
        <begin position="45"/>
        <end position="103"/>
    </location>
</feature>
<gene>
    <name evidence="2" type="ORF">CRI93_08485</name>
</gene>
<name>A0A2H3P4T3_9BACT</name>
<evidence type="ECO:0000313" key="2">
    <source>
        <dbReference type="EMBL" id="PEN06672.1"/>
    </source>
</evidence>
<proteinExistence type="predicted"/>
<reference evidence="2 3" key="1">
    <citation type="submission" date="2017-10" db="EMBL/GenBank/DDBJ databases">
        <title>Draft genome of Longimonas halophila.</title>
        <authorList>
            <person name="Goh K.M."/>
            <person name="Shamsir M.S."/>
            <person name="Lim S.W."/>
        </authorList>
    </citation>
    <scope>NUCLEOTIDE SEQUENCE [LARGE SCALE GENOMIC DNA]</scope>
    <source>
        <strain evidence="2 3">KCTC 42399</strain>
    </source>
</reference>
<dbReference type="AlphaFoldDB" id="A0A2H3P4T3"/>
<evidence type="ECO:0000256" key="1">
    <source>
        <dbReference type="SAM" id="Coils"/>
    </source>
</evidence>